<proteinExistence type="predicted"/>
<protein>
    <submittedName>
        <fullName evidence="2">MarR family transcriptional regulator</fullName>
    </submittedName>
</protein>
<keyword evidence="3" id="KW-1185">Reference proteome</keyword>
<accession>A0A6A9QFV3</accession>
<reference evidence="2 3" key="1">
    <citation type="submission" date="2019-10" db="EMBL/GenBank/DDBJ databases">
        <title>Genome Sequences from Six Type Strain Members of the Archaeal Family Sulfolobaceae: Acidianus ambivalens, Acidianus infernus, Metallosphaera prunae, Stygiolobus azoricus, Sulfolobus metallicus, and Sulfurisphaera ohwakuensis.</title>
        <authorList>
            <person name="Counts J.A."/>
            <person name="Kelly R.M."/>
        </authorList>
    </citation>
    <scope>NUCLEOTIDE SEQUENCE [LARGE SCALE GENOMIC DNA]</scope>
    <source>
        <strain evidence="2 3">DSM 3191</strain>
    </source>
</reference>
<dbReference type="Proteomes" id="UP000440125">
    <property type="component" value="Unassembled WGS sequence"/>
</dbReference>
<dbReference type="InterPro" id="IPR036390">
    <property type="entry name" value="WH_DNA-bd_sf"/>
</dbReference>
<dbReference type="Pfam" id="PF01978">
    <property type="entry name" value="TrmB"/>
    <property type="match status" value="1"/>
</dbReference>
<sequence>MGIIAYTGEIIVKDGRRVNLDNILRALYGLSDTDLKVLKIIETLGKAKIDEISSKMNVNKSTVIKSLKTLHSLGFIQREILRNGNKGRPTFIYFINIKIEHKIKEDLESIVSALSKT</sequence>
<dbReference type="InterPro" id="IPR036388">
    <property type="entry name" value="WH-like_DNA-bd_sf"/>
</dbReference>
<dbReference type="RefSeq" id="WP_155863444.1">
    <property type="nucleotide sequence ID" value="NZ_WFIY01000004.1"/>
</dbReference>
<gene>
    <name evidence="2" type="ORF">D1867_07395</name>
</gene>
<dbReference type="SUPFAM" id="SSF46785">
    <property type="entry name" value="Winged helix' DNA-binding domain"/>
    <property type="match status" value="1"/>
</dbReference>
<dbReference type="OrthoDB" id="44123at2157"/>
<organism evidence="2 3">
    <name type="scientific">Acidianus infernus</name>
    <dbReference type="NCBI Taxonomy" id="12915"/>
    <lineage>
        <taxon>Archaea</taxon>
        <taxon>Thermoproteota</taxon>
        <taxon>Thermoprotei</taxon>
        <taxon>Sulfolobales</taxon>
        <taxon>Sulfolobaceae</taxon>
        <taxon>Acidianus</taxon>
    </lineage>
</organism>
<evidence type="ECO:0000259" key="1">
    <source>
        <dbReference type="Pfam" id="PF01978"/>
    </source>
</evidence>
<evidence type="ECO:0000313" key="3">
    <source>
        <dbReference type="Proteomes" id="UP000440125"/>
    </source>
</evidence>
<name>A0A6A9QFV3_ACIIN</name>
<comment type="caution">
    <text evidence="2">The sequence shown here is derived from an EMBL/GenBank/DDBJ whole genome shotgun (WGS) entry which is preliminary data.</text>
</comment>
<feature type="domain" description="Transcription regulator TrmB N-terminal" evidence="1">
    <location>
        <begin position="27"/>
        <end position="79"/>
    </location>
</feature>
<dbReference type="Gene3D" id="1.10.10.10">
    <property type="entry name" value="Winged helix-like DNA-binding domain superfamily/Winged helix DNA-binding domain"/>
    <property type="match status" value="1"/>
</dbReference>
<dbReference type="AlphaFoldDB" id="A0A6A9QFV3"/>
<dbReference type="InterPro" id="IPR002831">
    <property type="entry name" value="Tscrpt_reg_TrmB_N"/>
</dbReference>
<dbReference type="EMBL" id="WFIY01000004">
    <property type="protein sequence ID" value="MUM65064.1"/>
    <property type="molecule type" value="Genomic_DNA"/>
</dbReference>
<evidence type="ECO:0000313" key="2">
    <source>
        <dbReference type="EMBL" id="MUM65064.1"/>
    </source>
</evidence>